<organism evidence="7 8">
    <name type="scientific">Stylonychia lemnae</name>
    <name type="common">Ciliate</name>
    <dbReference type="NCBI Taxonomy" id="5949"/>
    <lineage>
        <taxon>Eukaryota</taxon>
        <taxon>Sar</taxon>
        <taxon>Alveolata</taxon>
        <taxon>Ciliophora</taxon>
        <taxon>Intramacronucleata</taxon>
        <taxon>Spirotrichea</taxon>
        <taxon>Stichotrichia</taxon>
        <taxon>Sporadotrichida</taxon>
        <taxon>Oxytrichidae</taxon>
        <taxon>Stylonychinae</taxon>
        <taxon>Stylonychia</taxon>
    </lineage>
</organism>
<reference evidence="7 8" key="1">
    <citation type="submission" date="2014-06" db="EMBL/GenBank/DDBJ databases">
        <authorList>
            <person name="Swart Estienne"/>
        </authorList>
    </citation>
    <scope>NUCLEOTIDE SEQUENCE [LARGE SCALE GENOMIC DNA]</scope>
    <source>
        <strain evidence="7 8">130c</strain>
    </source>
</reference>
<dbReference type="Pfam" id="PF24541">
    <property type="entry name" value="Thioredox_PDIA6_C"/>
    <property type="match status" value="1"/>
</dbReference>
<keyword evidence="8" id="KW-1185">Reference proteome</keyword>
<dbReference type="GO" id="GO:0006914">
    <property type="term" value="P:autophagy"/>
    <property type="evidence" value="ECO:0007669"/>
    <property type="project" value="UniProtKB-KW"/>
</dbReference>
<dbReference type="InterPro" id="IPR057305">
    <property type="entry name" value="Thioredox_PDIA6_C"/>
</dbReference>
<dbReference type="InterPro" id="IPR036869">
    <property type="entry name" value="J_dom_sf"/>
</dbReference>
<dbReference type="PRINTS" id="PR00625">
    <property type="entry name" value="JDOMAIN"/>
</dbReference>
<dbReference type="InterPro" id="IPR052842">
    <property type="entry name" value="ER_Co-chaperone"/>
</dbReference>
<dbReference type="SUPFAM" id="SSF46565">
    <property type="entry name" value="Chaperone J-domain"/>
    <property type="match status" value="1"/>
</dbReference>
<dbReference type="Proteomes" id="UP000039865">
    <property type="component" value="Unassembled WGS sequence"/>
</dbReference>
<evidence type="ECO:0000313" key="8">
    <source>
        <dbReference type="Proteomes" id="UP000039865"/>
    </source>
</evidence>
<dbReference type="InterPro" id="IPR036249">
    <property type="entry name" value="Thioredoxin-like_sf"/>
</dbReference>
<dbReference type="Gene3D" id="3.40.30.10">
    <property type="entry name" value="Glutaredoxin"/>
    <property type="match status" value="3"/>
</dbReference>
<comment type="subcellular location">
    <subcellularLocation>
        <location evidence="1">Endoplasmic reticulum membrane</location>
        <topology evidence="1">Single-pass type IV membrane protein</topology>
    </subcellularLocation>
</comment>
<evidence type="ECO:0000256" key="5">
    <source>
        <dbReference type="ARBA" id="ARBA00035043"/>
    </source>
</evidence>
<dbReference type="InterPro" id="IPR013766">
    <property type="entry name" value="Thioredoxin_domain"/>
</dbReference>
<feature type="domain" description="J" evidence="6">
    <location>
        <begin position="6"/>
        <end position="72"/>
    </location>
</feature>
<keyword evidence="3" id="KW-0072">Autophagy</keyword>
<dbReference type="InParanoid" id="A0A078A5H6"/>
<dbReference type="AlphaFoldDB" id="A0A078A5H6"/>
<dbReference type="PROSITE" id="PS50076">
    <property type="entry name" value="DNAJ_2"/>
    <property type="match status" value="1"/>
</dbReference>
<name>A0A078A5H6_STYLE</name>
<gene>
    <name evidence="7" type="primary">Contig950.g1040</name>
    <name evidence="7" type="ORF">STYLEM_5799</name>
</gene>
<dbReference type="PANTHER" id="PTHR45184:SF2">
    <property type="entry name" value="CHROMOSOME UNDETERMINED SCAFFOLD_102, WHOLE GENOME SHOTGUN SEQUENCE"/>
    <property type="match status" value="1"/>
</dbReference>
<dbReference type="InterPro" id="IPR001623">
    <property type="entry name" value="DnaJ_domain"/>
</dbReference>
<evidence type="ECO:0000259" key="6">
    <source>
        <dbReference type="PROSITE" id="PS50076"/>
    </source>
</evidence>
<evidence type="ECO:0000256" key="2">
    <source>
        <dbReference type="ARBA" id="ARBA00020921"/>
    </source>
</evidence>
<dbReference type="SMART" id="SM00271">
    <property type="entry name" value="DnaJ"/>
    <property type="match status" value="1"/>
</dbReference>
<protein>
    <recommendedName>
        <fullName evidence="2">DnaJ homolog subfamily C member 16</fullName>
    </recommendedName>
    <alternativeName>
        <fullName evidence="5">Endoplasmic reticulum DNA J domain-containing protein 8</fullName>
    </alternativeName>
</protein>
<dbReference type="SUPFAM" id="SSF52833">
    <property type="entry name" value="Thioredoxin-like"/>
    <property type="match status" value="3"/>
</dbReference>
<dbReference type="EMBL" id="CCKQ01005588">
    <property type="protein sequence ID" value="CDW76835.1"/>
    <property type="molecule type" value="Genomic_DNA"/>
</dbReference>
<dbReference type="OrthoDB" id="445556at2759"/>
<evidence type="ECO:0000256" key="1">
    <source>
        <dbReference type="ARBA" id="ARBA00004163"/>
    </source>
</evidence>
<evidence type="ECO:0000256" key="4">
    <source>
        <dbReference type="ARBA" id="ARBA00035002"/>
    </source>
</evidence>
<dbReference type="OMA" id="FFISYND"/>
<evidence type="ECO:0000313" key="7">
    <source>
        <dbReference type="EMBL" id="CDW76835.1"/>
    </source>
</evidence>
<dbReference type="CDD" id="cd02961">
    <property type="entry name" value="PDI_a_family"/>
    <property type="match status" value="2"/>
</dbReference>
<dbReference type="GO" id="GO:0005789">
    <property type="term" value="C:endoplasmic reticulum membrane"/>
    <property type="evidence" value="ECO:0007669"/>
    <property type="project" value="UniProtKB-SubCell"/>
</dbReference>
<evidence type="ECO:0000256" key="3">
    <source>
        <dbReference type="ARBA" id="ARBA00023006"/>
    </source>
</evidence>
<dbReference type="InterPro" id="IPR018253">
    <property type="entry name" value="DnaJ_domain_CS"/>
</dbReference>
<comment type="function">
    <text evidence="4">Plays an important role in regulating the size of autophagosomes during the formation process.</text>
</comment>
<accession>A0A078A5H6</accession>
<dbReference type="CDD" id="cd06257">
    <property type="entry name" value="DnaJ"/>
    <property type="match status" value="1"/>
</dbReference>
<dbReference type="PANTHER" id="PTHR45184">
    <property type="entry name" value="DNAJ PROTEIN ERDJ3A"/>
    <property type="match status" value="1"/>
</dbReference>
<sequence>MILSQDYYADLGLKRGANEDQIKKAFKKMAIKYHPDKNKDDPEGAKMRFQKIANAYETLSDPEKRRIYDQHGEEGVKRQQAGGNPDGNMHFNAEDIFKQFFGGGGGGGKGGQGHQQHFQFNFGGGHGHHQQQQQPVEDLFANSDVIKLNLNQIFQFYRRKEIWVMLFYKPDDEESKKLKDEYRTLAEKMYGIVKIGAIDCSEDEELCEEFAVYNYPTLMVFQENYGDDGEKYQGKMDWKSIATFATKKMQSFVSLVTSDNYDQFVNRDPTKYKVLLFTERKSTAPIFKALSKQYKDKLLFGEVRKSDTAMLTRFGITEFPKIIIVTNPFIFESEVYNGEIKIDRITKFLNNYSYKQPSYQKAVEVQELTEARYKSGLCKKTSSNICIIIFTDLQLQLVEAIKPILELYQKDPISFVYVNKNEESAIYEQFGNKKHHIVAYKPKRGKYLGYKDADYSTQSLRSFIDDVLGGGGTFQSISGNELQFKGGFRNEL</sequence>
<proteinExistence type="predicted"/>
<dbReference type="Pfam" id="PF00226">
    <property type="entry name" value="DnaJ"/>
    <property type="match status" value="1"/>
</dbReference>
<dbReference type="Pfam" id="PF00085">
    <property type="entry name" value="Thioredoxin"/>
    <property type="match status" value="1"/>
</dbReference>
<dbReference type="Gene3D" id="1.10.287.110">
    <property type="entry name" value="DnaJ domain"/>
    <property type="match status" value="1"/>
</dbReference>
<dbReference type="PROSITE" id="PS00636">
    <property type="entry name" value="DNAJ_1"/>
    <property type="match status" value="1"/>
</dbReference>